<dbReference type="EMBL" id="FNVS01000023">
    <property type="protein sequence ID" value="SEG24631.1"/>
    <property type="molecule type" value="Genomic_DNA"/>
</dbReference>
<dbReference type="InterPro" id="IPR003148">
    <property type="entry name" value="RCK_N"/>
</dbReference>
<dbReference type="GO" id="GO:0006813">
    <property type="term" value="P:potassium ion transport"/>
    <property type="evidence" value="ECO:0007669"/>
    <property type="project" value="InterPro"/>
</dbReference>
<dbReference type="GO" id="GO:0008324">
    <property type="term" value="F:monoatomic cation transmembrane transporter activity"/>
    <property type="evidence" value="ECO:0007669"/>
    <property type="project" value="InterPro"/>
</dbReference>
<evidence type="ECO:0000313" key="3">
    <source>
        <dbReference type="EMBL" id="SEG24631.1"/>
    </source>
</evidence>
<dbReference type="Proteomes" id="UP000236725">
    <property type="component" value="Unassembled WGS sequence"/>
</dbReference>
<name>A0A8G2BYV5_9BACT</name>
<dbReference type="Pfam" id="PF02080">
    <property type="entry name" value="TrkA_C"/>
    <property type="match status" value="1"/>
</dbReference>
<evidence type="ECO:0000259" key="2">
    <source>
        <dbReference type="Pfam" id="PF02254"/>
    </source>
</evidence>
<dbReference type="Gene3D" id="3.30.70.1450">
    <property type="entry name" value="Regulator of K+ conductance, C-terminal domain"/>
    <property type="match status" value="1"/>
</dbReference>
<dbReference type="Gene3D" id="3.40.50.720">
    <property type="entry name" value="NAD(P)-binding Rossmann-like Domain"/>
    <property type="match status" value="1"/>
</dbReference>
<dbReference type="SUPFAM" id="SSF116726">
    <property type="entry name" value="TrkA C-terminal domain-like"/>
    <property type="match status" value="1"/>
</dbReference>
<reference evidence="3 4" key="1">
    <citation type="submission" date="2016-10" db="EMBL/GenBank/DDBJ databases">
        <authorList>
            <person name="Varghese N."/>
            <person name="Submissions S."/>
        </authorList>
    </citation>
    <scope>NUCLEOTIDE SEQUENCE [LARGE SCALE GENOMIC DNA]</scope>
    <source>
        <strain evidence="3 4">DSM 29073</strain>
    </source>
</reference>
<feature type="domain" description="RCK C-terminal" evidence="1">
    <location>
        <begin position="149"/>
        <end position="227"/>
    </location>
</feature>
<dbReference type="RefSeq" id="WP_103984338.1">
    <property type="nucleotide sequence ID" value="NZ_FNVS01000023.1"/>
</dbReference>
<feature type="domain" description="RCK N-terminal" evidence="2">
    <location>
        <begin position="3"/>
        <end position="118"/>
    </location>
</feature>
<sequence length="228" mass="25210">MKYLVIGLGNLGRSIAENLTRIGNEVIGVDIDLHRVDSVKQAISGAIALDTTDREALSTLPLTEMDAIIVTYGKDFGTSVQTVSLLKSLDAGKLIVRSISSIHETVIRAIGVEEIITPEQDFAGNYASQALLGNLFKHWYQVTETHHLYQIKTPSALVGQSIGTINFEENFGVRLVGVERAKEIRNLIGLKQTQYTVIDHLTDEIVIEENDILILFGRMEVLHKLSEI</sequence>
<dbReference type="PANTHER" id="PTHR43833:SF7">
    <property type="entry name" value="KTR SYSTEM POTASSIUM UPTAKE PROTEIN C"/>
    <property type="match status" value="1"/>
</dbReference>
<organism evidence="3 4">
    <name type="scientific">Parabacteroides chinchillae</name>
    <dbReference type="NCBI Taxonomy" id="871327"/>
    <lineage>
        <taxon>Bacteria</taxon>
        <taxon>Pseudomonadati</taxon>
        <taxon>Bacteroidota</taxon>
        <taxon>Bacteroidia</taxon>
        <taxon>Bacteroidales</taxon>
        <taxon>Tannerellaceae</taxon>
        <taxon>Parabacteroides</taxon>
    </lineage>
</organism>
<protein>
    <submittedName>
        <fullName evidence="3">Trk system potassium uptake protein TrkA</fullName>
    </submittedName>
</protein>
<dbReference type="InterPro" id="IPR036291">
    <property type="entry name" value="NAD(P)-bd_dom_sf"/>
</dbReference>
<dbReference type="InterPro" id="IPR036721">
    <property type="entry name" value="RCK_C_sf"/>
</dbReference>
<evidence type="ECO:0000259" key="1">
    <source>
        <dbReference type="Pfam" id="PF02080"/>
    </source>
</evidence>
<comment type="caution">
    <text evidence="3">The sequence shown here is derived from an EMBL/GenBank/DDBJ whole genome shotgun (WGS) entry which is preliminary data.</text>
</comment>
<dbReference type="PANTHER" id="PTHR43833">
    <property type="entry name" value="POTASSIUM CHANNEL PROTEIN 2-RELATED-RELATED"/>
    <property type="match status" value="1"/>
</dbReference>
<dbReference type="SUPFAM" id="SSF51735">
    <property type="entry name" value="NAD(P)-binding Rossmann-fold domains"/>
    <property type="match status" value="1"/>
</dbReference>
<dbReference type="InterPro" id="IPR006037">
    <property type="entry name" value="RCK_C"/>
</dbReference>
<accession>A0A8G2BYV5</accession>
<proteinExistence type="predicted"/>
<dbReference type="Pfam" id="PF02254">
    <property type="entry name" value="TrkA_N"/>
    <property type="match status" value="1"/>
</dbReference>
<dbReference type="InterPro" id="IPR050721">
    <property type="entry name" value="Trk_Ktr_HKT_K-transport"/>
</dbReference>
<dbReference type="AlphaFoldDB" id="A0A8G2BYV5"/>
<evidence type="ECO:0000313" key="4">
    <source>
        <dbReference type="Proteomes" id="UP000236725"/>
    </source>
</evidence>
<gene>
    <name evidence="3" type="ORF">SAMN05444001_12340</name>
</gene>
<keyword evidence="4" id="KW-1185">Reference proteome</keyword>